<dbReference type="RefSeq" id="WP_126809150.1">
    <property type="nucleotide sequence ID" value="NZ_NGKA01000010.1"/>
</dbReference>
<reference evidence="4 5" key="1">
    <citation type="submission" date="2017-05" db="EMBL/GenBank/DDBJ databases">
        <title>Vagococcus spp. assemblies.</title>
        <authorList>
            <person name="Gulvik C.A."/>
        </authorList>
    </citation>
    <scope>NUCLEOTIDE SEQUENCE [LARGE SCALE GENOMIC DNA]</scope>
    <source>
        <strain evidence="4 5">CCUG 51432</strain>
    </source>
</reference>
<dbReference type="Gene3D" id="1.10.10.10">
    <property type="entry name" value="Winged helix-like DNA-binding domain superfamily/Winged helix DNA-binding domain"/>
    <property type="match status" value="1"/>
</dbReference>
<evidence type="ECO:0000256" key="2">
    <source>
        <dbReference type="ARBA" id="ARBA00023163"/>
    </source>
</evidence>
<dbReference type="InterPro" id="IPR036388">
    <property type="entry name" value="WH-like_DNA-bd_sf"/>
</dbReference>
<proteinExistence type="predicted"/>
<protein>
    <recommendedName>
        <fullName evidence="3">Mga helix-turn-helix domain-containing protein</fullName>
    </recommendedName>
</protein>
<dbReference type="Pfam" id="PF05043">
    <property type="entry name" value="Mga"/>
    <property type="match status" value="1"/>
</dbReference>
<evidence type="ECO:0000256" key="1">
    <source>
        <dbReference type="ARBA" id="ARBA00023015"/>
    </source>
</evidence>
<gene>
    <name evidence="4" type="ORF">CBF29_07530</name>
</gene>
<keyword evidence="1" id="KW-0805">Transcription regulation</keyword>
<keyword evidence="2" id="KW-0804">Transcription</keyword>
<name>A0A430AU00_9ENTE</name>
<dbReference type="AlphaFoldDB" id="A0A430AU00"/>
<evidence type="ECO:0000313" key="4">
    <source>
        <dbReference type="EMBL" id="RSU11526.1"/>
    </source>
</evidence>
<feature type="domain" description="Mga helix-turn-helix" evidence="3">
    <location>
        <begin position="79"/>
        <end position="160"/>
    </location>
</feature>
<dbReference type="InterPro" id="IPR007737">
    <property type="entry name" value="Mga_HTH"/>
</dbReference>
<dbReference type="Proteomes" id="UP000287605">
    <property type="component" value="Unassembled WGS sequence"/>
</dbReference>
<accession>A0A430AU00</accession>
<sequence length="490" mass="57830">MKVDQLLEKKEQLQVKILRSLILNGGSMPLNLLRAEIGLSKSGFDQYIEEINHLHVFRVRGGITVDAVKITLHLPEEVNFESILAFFLEDAIKFNILDYLLSYQEFTTVKLVTTLSLSESTLFRKIKELNGSLSEFDIQIKNGCLQGEELQVRYFYFQLYRFLIKNKANDYSFADSQNQRFIRELEKKLKTTFNESAEKKINCWLTITKKRLNNKKTNTVKLQEKMTSYLADSLYQQVSSLMQDYFSYLPTESIQAESMMFYVFLVSFSLFDEERFYEYDISRSKKLPTAMMDVFVRETILLHYRPRRLSIQLEKKVGYQVSHINSQLYFFKGKLEVYHRQNMLERQKLLLGNTLVTLLDRLLNLALDQIHQPYHSQNTLHDTTLLRYASVLSMIDFLMTKTIKVAIDFEEKASYCEPFYQLLLIELRPMIGVELELYQKNKSYDLILTTSLVEKKYSGLPQTYCLSEFYSEYDIYQVKEVLKKMRISKN</sequence>
<organism evidence="4 5">
    <name type="scientific">Vagococcus elongatus</name>
    <dbReference type="NCBI Taxonomy" id="180344"/>
    <lineage>
        <taxon>Bacteria</taxon>
        <taxon>Bacillati</taxon>
        <taxon>Bacillota</taxon>
        <taxon>Bacilli</taxon>
        <taxon>Lactobacillales</taxon>
        <taxon>Enterococcaceae</taxon>
        <taxon>Vagococcus</taxon>
    </lineage>
</organism>
<dbReference type="EMBL" id="NGKA01000010">
    <property type="protein sequence ID" value="RSU11526.1"/>
    <property type="molecule type" value="Genomic_DNA"/>
</dbReference>
<keyword evidence="5" id="KW-1185">Reference proteome</keyword>
<dbReference type="InterPro" id="IPR050661">
    <property type="entry name" value="BglG_antiterminators"/>
</dbReference>
<dbReference type="PANTHER" id="PTHR30185:SF18">
    <property type="entry name" value="TRANSCRIPTIONAL REGULATOR MTLR"/>
    <property type="match status" value="1"/>
</dbReference>
<evidence type="ECO:0000313" key="5">
    <source>
        <dbReference type="Proteomes" id="UP000287605"/>
    </source>
</evidence>
<evidence type="ECO:0000259" key="3">
    <source>
        <dbReference type="Pfam" id="PF05043"/>
    </source>
</evidence>
<dbReference type="OrthoDB" id="2192016at2"/>
<dbReference type="PANTHER" id="PTHR30185">
    <property type="entry name" value="CRYPTIC BETA-GLUCOSIDE BGL OPERON ANTITERMINATOR"/>
    <property type="match status" value="1"/>
</dbReference>
<comment type="caution">
    <text evidence="4">The sequence shown here is derived from an EMBL/GenBank/DDBJ whole genome shotgun (WGS) entry which is preliminary data.</text>
</comment>